<proteinExistence type="predicted"/>
<dbReference type="HOGENOM" id="CLU_986541_0_0_9"/>
<dbReference type="InterPro" id="IPR028994">
    <property type="entry name" value="Integrin_alpha_N"/>
</dbReference>
<dbReference type="EMBL" id="CP003040">
    <property type="protein sequence ID" value="AEN95840.1"/>
    <property type="molecule type" value="Genomic_DNA"/>
</dbReference>
<organism evidence="3 4">
    <name type="scientific">Roseburia hominis (strain DSM 16839 / JCM 17582 / NCIMB 14029 / A2-183)</name>
    <dbReference type="NCBI Taxonomy" id="585394"/>
    <lineage>
        <taxon>Bacteria</taxon>
        <taxon>Bacillati</taxon>
        <taxon>Bacillota</taxon>
        <taxon>Clostridia</taxon>
        <taxon>Lachnospirales</taxon>
        <taxon>Lachnospiraceae</taxon>
        <taxon>Roseburia</taxon>
    </lineage>
</organism>
<evidence type="ECO:0000256" key="2">
    <source>
        <dbReference type="SAM" id="SignalP"/>
    </source>
</evidence>
<sequence>MKNRKIMIAGMLICAITAGCGTALPHADGMGETERETKEAQLNSSDETEKIQSIAQAEEQTENSDVEDADDQLAVIARTRNQWVNDPDYADEMYQFAIADLDHDGRLELIVSNCGGTGIYTYSRFYRVEENGTLKELKTSFVEGDSQPDLIADELTVYRKETKETLQEYYIVYDDLRVSPAEHLYATDAMSVLEDEIKVETLATMSWLYVAGNSGDEGEAQIVCKDADGNPLTEEAYQQYAQTYFKKQGYTEDTLLLRWTDIGEFMEKTQEGAEAFLKKTYE</sequence>
<name>G2T255_ROSHA</name>
<dbReference type="AlphaFoldDB" id="G2T255"/>
<dbReference type="KEGG" id="rho:RHOM_03590"/>
<dbReference type="eggNOG" id="ENOG502ZHNW">
    <property type="taxonomic scope" value="Bacteria"/>
</dbReference>
<feature type="chain" id="PRO_5039134696" description="Lipoprotein" evidence="2">
    <location>
        <begin position="24"/>
        <end position="282"/>
    </location>
</feature>
<accession>G2T255</accession>
<evidence type="ECO:0000313" key="4">
    <source>
        <dbReference type="Proteomes" id="UP000008178"/>
    </source>
</evidence>
<dbReference type="PROSITE" id="PS51257">
    <property type="entry name" value="PROKAR_LIPOPROTEIN"/>
    <property type="match status" value="1"/>
</dbReference>
<dbReference type="Proteomes" id="UP000008178">
    <property type="component" value="Chromosome"/>
</dbReference>
<dbReference type="BioCyc" id="RHOM585394:G1H02-736-MONOMER"/>
<gene>
    <name evidence="3" type="ordered locus">RHOM_03590</name>
</gene>
<dbReference type="SUPFAM" id="SSF69318">
    <property type="entry name" value="Integrin alpha N-terminal domain"/>
    <property type="match status" value="1"/>
</dbReference>
<evidence type="ECO:0000256" key="1">
    <source>
        <dbReference type="SAM" id="MobiDB-lite"/>
    </source>
</evidence>
<reference evidence="3 4" key="1">
    <citation type="journal article" date="2015" name="Genome Announc.">
        <title>Complete genome sequence of the human gut symbiont Roseburia hominis.</title>
        <authorList>
            <person name="Travis A.J."/>
            <person name="Kelly D."/>
            <person name="Flint H.J."/>
            <person name="Aminov R.I."/>
        </authorList>
    </citation>
    <scope>NUCLEOTIDE SEQUENCE [LARGE SCALE GENOMIC DNA]</scope>
    <source>
        <strain evidence="4">DSM 16839 / JCM 17582 / NCIMB 14029 / A2-183</strain>
    </source>
</reference>
<dbReference type="STRING" id="585394.RHOM_03590"/>
<evidence type="ECO:0008006" key="5">
    <source>
        <dbReference type="Google" id="ProtNLM"/>
    </source>
</evidence>
<keyword evidence="4" id="KW-1185">Reference proteome</keyword>
<evidence type="ECO:0000313" key="3">
    <source>
        <dbReference type="EMBL" id="AEN95840.1"/>
    </source>
</evidence>
<feature type="region of interest" description="Disordered" evidence="1">
    <location>
        <begin position="27"/>
        <end position="67"/>
    </location>
</feature>
<protein>
    <recommendedName>
        <fullName evidence="5">Lipoprotein</fullName>
    </recommendedName>
</protein>
<feature type="signal peptide" evidence="2">
    <location>
        <begin position="1"/>
        <end position="23"/>
    </location>
</feature>
<keyword evidence="2" id="KW-0732">Signal</keyword>
<feature type="compositionally biased region" description="Polar residues" evidence="1">
    <location>
        <begin position="40"/>
        <end position="55"/>
    </location>
</feature>